<accession>A0A158QDJ1</accession>
<reference evidence="4" key="1">
    <citation type="submission" date="2016-04" db="UniProtKB">
        <authorList>
            <consortium name="WormBaseParasite"/>
        </authorList>
    </citation>
    <scope>IDENTIFICATION</scope>
</reference>
<dbReference type="PANTHER" id="PTHR13219:SF6">
    <property type="entry name" value="TRANSMEMBRANE PROTEIN 94"/>
    <property type="match status" value="1"/>
</dbReference>
<dbReference type="InterPro" id="IPR008250">
    <property type="entry name" value="ATPase_P-typ_transduc_dom_A_sf"/>
</dbReference>
<feature type="transmembrane region" description="Helical" evidence="2">
    <location>
        <begin position="1421"/>
        <end position="1440"/>
    </location>
</feature>
<proteinExistence type="predicted"/>
<dbReference type="Gene3D" id="2.70.150.10">
    <property type="entry name" value="Calcium-transporting ATPase, cytoplasmic transduction domain A"/>
    <property type="match status" value="1"/>
</dbReference>
<sequence>LQYFVTYLSTDMRSHDFPRIYAPLYLPHSLSYSLQLTYRDGKLANVPASLLVEGDIIKLRPGQIICCDCILITEGSDDYSVRYSVGDTFLPHLAGNFTSRNPYPSVHLMDSCHLAIVTSSPAVELIKNILKRRASNQKTLIQNTSSFVFLKGSVLCSVITAIVFLFAGIIISSIRVSVQNHSVLSADSVMWIFAMSTFILITAISLFVPLIWILTLGISAIHLSRYPKLYSHYKSDRTSVFKKFLKSMFIQPESQSEQLLLHLGRISRICFVDKKGIISLPIPTPEKLFFFRDRPNRHHKTVRTRSFGHNSSHQSNEFTVHHVPSSNSFGASNGAQPESRNFLSLGSNGGSVVKPQSQRNSIQNNHCTPEILNINVTLDCLYKPRFESPRWGRFLECLKPIGLNLLLNNCQSLTYEHYAAFADHLTRITAAGRNRYSTKEDSQTDGETVAIVNNRCLCGLAYQMGFCQPALENYSFAASLGIYKAIEKSNNHIRRGKIDGRGGGGEDENLLYFRSQALRIQEAYASVPKDNANEPLPVPNCFCTIYREATSCGYHVMSQGSGDLITALCTNFWNGRELLPITDEERSRMLDFYNLNVSTSYCMAFSYMPLLQSMPLVQNTRPDSKLANQIHFPVLKLPVNFELRSRLTTRPSSTVSMHPGDSLDSVFLLQRPKRRPTRKELPTCAIVANDSAVPLKKISNVERKSKPPGVPTGGLPRVAFSCGSLPRLSCQTSSSSNSTSEFSVDSAALQDAFSKQTFLGMVSLQYQAMPGIVETIRKLNQACIRFVHFSQDNQLRSRVFAERLGLEADWNCHISLADPPSEASRSTSRTSNRIGQLASTTSAATLNTSSNSRVRETSVSLNHGNLQSFYSINPTTLNLKIDEDTSNIVFHSFKGGVGVFKQPYSLSSPNVTRLGILRRKSFSAVQSSIPQALDSSVPLIDSNEAGSNSIGDVWIGFDMDSDASEGIKQAPQATDEVSSYNSLPGIDDEKKSTTSDDSVFNDSGSSTSASTLSVKSACDNVQEEEDAYNYVFANKSRLPSGIKNIRTHLQNVDNVPLKVSLFTDCTPSAVDEMICIMQEYGETVCVVGSSLSIANAELFCRGDTAIALFPLLPLVCGHDRDQGRENADPTRPLLSLAGRLIALGANLVSHASLVELDILQLITQAHASVNNIHLCITFAIAASFASALFYLLSLALLPAFPLRFRTTNELIWLPPILLGTNGPISSPHSELVGHVAIGGRVLWLNGIVIPLLAVSIFGRMVERNKPLQQPPVKRNEIFSKDRMLRLFWVTAARFLPSVVVCWLVGMAQTIIVCPTAIDYRLACLTNNKSGNVSSSSSEPSDHADVLLDAVLSQEIPFFLLVVSLVFISFSYANRGQWIHQWRRNTNLPWLISALIVVLVHSIYLTFTLVYNGKILTVEQRYRLLITLVCGLLWCPVLLLINEAINWKERLLVNAENRFAKLFFDTKLGMYSPV</sequence>
<dbReference type="SUPFAM" id="SSF81665">
    <property type="entry name" value="Calcium ATPase, transmembrane domain M"/>
    <property type="match status" value="1"/>
</dbReference>
<feature type="compositionally biased region" description="Low complexity" evidence="1">
    <location>
        <begin position="995"/>
        <end position="1010"/>
    </location>
</feature>
<feature type="region of interest" description="Disordered" evidence="1">
    <location>
        <begin position="819"/>
        <end position="838"/>
    </location>
</feature>
<keyword evidence="2" id="KW-1133">Transmembrane helix</keyword>
<evidence type="ECO:0000256" key="2">
    <source>
        <dbReference type="SAM" id="Phobius"/>
    </source>
</evidence>
<feature type="transmembrane region" description="Helical" evidence="2">
    <location>
        <begin position="1241"/>
        <end position="1262"/>
    </location>
</feature>
<protein>
    <submittedName>
        <fullName evidence="4">PNPLA domain-containing protein</fullName>
    </submittedName>
</protein>
<dbReference type="WBParaSite" id="HDID_0000312101-mRNA-1">
    <property type="protein sequence ID" value="HDID_0000312101-mRNA-1"/>
    <property type="gene ID" value="HDID_0000312101"/>
</dbReference>
<feature type="transmembrane region" description="Helical" evidence="2">
    <location>
        <begin position="148"/>
        <end position="171"/>
    </location>
</feature>
<keyword evidence="2" id="KW-0472">Membrane</keyword>
<dbReference type="InterPro" id="IPR039720">
    <property type="entry name" value="TMEM94"/>
</dbReference>
<feature type="transmembrane region" description="Helical" evidence="2">
    <location>
        <begin position="1174"/>
        <end position="1200"/>
    </location>
</feature>
<evidence type="ECO:0000313" key="4">
    <source>
        <dbReference type="WBParaSite" id="HDID_0000312101-mRNA-1"/>
    </source>
</evidence>
<dbReference type="Gene3D" id="1.20.1110.10">
    <property type="entry name" value="Calcium-transporting ATPase, transmembrane domain"/>
    <property type="match status" value="1"/>
</dbReference>
<dbReference type="SUPFAM" id="SSF81653">
    <property type="entry name" value="Calcium ATPase, transduction domain A"/>
    <property type="match status" value="1"/>
</dbReference>
<dbReference type="InterPro" id="IPR059000">
    <property type="entry name" value="ATPase_P-type_domA"/>
</dbReference>
<dbReference type="STRING" id="6216.A0A158QDJ1"/>
<feature type="transmembrane region" description="Helical" evidence="2">
    <location>
        <begin position="191"/>
        <end position="218"/>
    </location>
</feature>
<evidence type="ECO:0000259" key="3">
    <source>
        <dbReference type="Pfam" id="PF00122"/>
    </source>
</evidence>
<name>A0A158QDJ1_HYMDI</name>
<feature type="compositionally biased region" description="Polar residues" evidence="1">
    <location>
        <begin position="971"/>
        <end position="982"/>
    </location>
</feature>
<feature type="domain" description="P-type ATPase A" evidence="3">
    <location>
        <begin position="38"/>
        <end position="76"/>
    </location>
</feature>
<feature type="region of interest" description="Disordered" evidence="1">
    <location>
        <begin position="965"/>
        <end position="1010"/>
    </location>
</feature>
<dbReference type="Pfam" id="PF00122">
    <property type="entry name" value="E1-E2_ATPase"/>
    <property type="match status" value="1"/>
</dbReference>
<feature type="transmembrane region" description="Helical" evidence="2">
    <location>
        <begin position="1355"/>
        <end position="1374"/>
    </location>
</feature>
<evidence type="ECO:0000256" key="1">
    <source>
        <dbReference type="SAM" id="MobiDB-lite"/>
    </source>
</evidence>
<organism evidence="4">
    <name type="scientific">Hymenolepis diminuta</name>
    <name type="common">Rat tapeworm</name>
    <dbReference type="NCBI Taxonomy" id="6216"/>
    <lineage>
        <taxon>Eukaryota</taxon>
        <taxon>Metazoa</taxon>
        <taxon>Spiralia</taxon>
        <taxon>Lophotrochozoa</taxon>
        <taxon>Platyhelminthes</taxon>
        <taxon>Cestoda</taxon>
        <taxon>Eucestoda</taxon>
        <taxon>Cyclophyllidea</taxon>
        <taxon>Hymenolepididae</taxon>
        <taxon>Hymenolepis</taxon>
    </lineage>
</organism>
<feature type="transmembrane region" description="Helical" evidence="2">
    <location>
        <begin position="1283"/>
        <end position="1305"/>
    </location>
</feature>
<dbReference type="PANTHER" id="PTHR13219">
    <property type="entry name" value="TRANSMEMBRANE PROTEIN 94"/>
    <property type="match status" value="1"/>
</dbReference>
<feature type="transmembrane region" description="Helical" evidence="2">
    <location>
        <begin position="1386"/>
        <end position="1409"/>
    </location>
</feature>
<dbReference type="InterPro" id="IPR023298">
    <property type="entry name" value="ATPase_P-typ_TM_dom_sf"/>
</dbReference>
<feature type="compositionally biased region" description="Polar residues" evidence="1">
    <location>
        <begin position="823"/>
        <end position="834"/>
    </location>
</feature>
<keyword evidence="2" id="KW-0812">Transmembrane</keyword>